<gene>
    <name evidence="2" type="ORF">H6P80_07955</name>
</gene>
<sequence length="288" mass="32203">MIWSTASRAADDPLRLPAAGPWEINYAEDNCNLGRRFGEGDQEISMVMSRFSPSDRFRLILTGPGLLRLHTRGEATIQFGPVEEEQEIEFLTGQSRGSKTMFVVGQPRIAPWSEEEQALLERSPGGDPQFVDIQPIGFERLGAVEYLLFDAPGLPAIQLETGSLREPFEAFDRCMDELLTHWGIDVERHRSLTRPATPVGSVGRWIVTSDYPRAMIRGRNQGIVYFRLNVGLSGEVTACHIQQSTRPEGFEDAVCRALQRRARFDPALDADGNPVASYYVNSVSFQMP</sequence>
<dbReference type="AlphaFoldDB" id="A0A842I1B2"/>
<dbReference type="GO" id="GO:0055085">
    <property type="term" value="P:transmembrane transport"/>
    <property type="evidence" value="ECO:0007669"/>
    <property type="project" value="InterPro"/>
</dbReference>
<dbReference type="PROSITE" id="PS52015">
    <property type="entry name" value="TONB_CTD"/>
    <property type="match status" value="1"/>
</dbReference>
<organism evidence="2 3">
    <name type="scientific">Parasphingopyxis marina</name>
    <dbReference type="NCBI Taxonomy" id="2761622"/>
    <lineage>
        <taxon>Bacteria</taxon>
        <taxon>Pseudomonadati</taxon>
        <taxon>Pseudomonadota</taxon>
        <taxon>Alphaproteobacteria</taxon>
        <taxon>Sphingomonadales</taxon>
        <taxon>Sphingomonadaceae</taxon>
        <taxon>Parasphingopyxis</taxon>
    </lineage>
</organism>
<dbReference type="Gene3D" id="3.30.1150.10">
    <property type="match status" value="1"/>
</dbReference>
<comment type="caution">
    <text evidence="2">The sequence shown here is derived from an EMBL/GenBank/DDBJ whole genome shotgun (WGS) entry which is preliminary data.</text>
</comment>
<dbReference type="Proteomes" id="UP000564378">
    <property type="component" value="Unassembled WGS sequence"/>
</dbReference>
<dbReference type="SUPFAM" id="SSF74653">
    <property type="entry name" value="TolA/TonB C-terminal domain"/>
    <property type="match status" value="1"/>
</dbReference>
<keyword evidence="3" id="KW-1185">Reference proteome</keyword>
<reference evidence="2 3" key="1">
    <citation type="submission" date="2020-08" db="EMBL/GenBank/DDBJ databases">
        <title>Draft genome sequence of Parasphingopyxis sp. GrpM-11.</title>
        <authorList>
            <person name="Oh J."/>
            <person name="Roh D.-H."/>
        </authorList>
    </citation>
    <scope>NUCLEOTIDE SEQUENCE [LARGE SCALE GENOMIC DNA]</scope>
    <source>
        <strain evidence="2 3">GrpM-11</strain>
    </source>
</reference>
<dbReference type="EMBL" id="JACJVJ010000001">
    <property type="protein sequence ID" value="MBC2777554.1"/>
    <property type="molecule type" value="Genomic_DNA"/>
</dbReference>
<evidence type="ECO:0000313" key="3">
    <source>
        <dbReference type="Proteomes" id="UP000564378"/>
    </source>
</evidence>
<accession>A0A842I1B2</accession>
<feature type="domain" description="TonB C-terminal" evidence="1">
    <location>
        <begin position="196"/>
        <end position="288"/>
    </location>
</feature>
<dbReference type="InterPro" id="IPR037682">
    <property type="entry name" value="TonB_C"/>
</dbReference>
<proteinExistence type="predicted"/>
<evidence type="ECO:0000313" key="2">
    <source>
        <dbReference type="EMBL" id="MBC2777554.1"/>
    </source>
</evidence>
<dbReference type="RefSeq" id="WP_185800754.1">
    <property type="nucleotide sequence ID" value="NZ_JACJVJ010000001.1"/>
</dbReference>
<dbReference type="Pfam" id="PF03544">
    <property type="entry name" value="TonB_C"/>
    <property type="match status" value="1"/>
</dbReference>
<protein>
    <submittedName>
        <fullName evidence="2">Energy transducer TonB</fullName>
    </submittedName>
</protein>
<name>A0A842I1B2_9SPHN</name>
<evidence type="ECO:0000259" key="1">
    <source>
        <dbReference type="PROSITE" id="PS52015"/>
    </source>
</evidence>